<protein>
    <submittedName>
        <fullName evidence="2">Uncharacterized protein</fullName>
    </submittedName>
</protein>
<comment type="caution">
    <text evidence="2">The sequence shown here is derived from an EMBL/GenBank/DDBJ whole genome shotgun (WGS) entry which is preliminary data.</text>
</comment>
<organism evidence="2 3">
    <name type="scientific">Tigriopus californicus</name>
    <name type="common">Marine copepod</name>
    <dbReference type="NCBI Taxonomy" id="6832"/>
    <lineage>
        <taxon>Eukaryota</taxon>
        <taxon>Metazoa</taxon>
        <taxon>Ecdysozoa</taxon>
        <taxon>Arthropoda</taxon>
        <taxon>Crustacea</taxon>
        <taxon>Multicrustacea</taxon>
        <taxon>Hexanauplia</taxon>
        <taxon>Copepoda</taxon>
        <taxon>Harpacticoida</taxon>
        <taxon>Harpacticidae</taxon>
        <taxon>Tigriopus</taxon>
    </lineage>
</organism>
<keyword evidence="3" id="KW-1185">Reference proteome</keyword>
<feature type="region of interest" description="Disordered" evidence="1">
    <location>
        <begin position="1"/>
        <end position="22"/>
    </location>
</feature>
<dbReference type="Proteomes" id="UP000318571">
    <property type="component" value="Chromosome 10"/>
</dbReference>
<evidence type="ECO:0000313" key="2">
    <source>
        <dbReference type="EMBL" id="TRY63852.1"/>
    </source>
</evidence>
<dbReference type="EMBL" id="VCGU01000458">
    <property type="protein sequence ID" value="TRY63852.1"/>
    <property type="molecule type" value="Genomic_DNA"/>
</dbReference>
<name>A0A553NEI0_TIGCA</name>
<accession>A0A553NEI0</accession>
<evidence type="ECO:0000256" key="1">
    <source>
        <dbReference type="SAM" id="MobiDB-lite"/>
    </source>
</evidence>
<reference evidence="2 3" key="1">
    <citation type="journal article" date="2018" name="Nat. Ecol. Evol.">
        <title>Genomic signatures of mitonuclear coevolution across populations of Tigriopus californicus.</title>
        <authorList>
            <person name="Barreto F.S."/>
            <person name="Watson E.T."/>
            <person name="Lima T.G."/>
            <person name="Willett C.S."/>
            <person name="Edmands S."/>
            <person name="Li W."/>
            <person name="Burton R.S."/>
        </authorList>
    </citation>
    <scope>NUCLEOTIDE SEQUENCE [LARGE SCALE GENOMIC DNA]</scope>
    <source>
        <strain evidence="2 3">San Diego</strain>
    </source>
</reference>
<gene>
    <name evidence="2" type="ORF">TCAL_12289</name>
</gene>
<sequence length="181" mass="20427">MESRDSNPRRKRRRSDSGHLSRKRLLQAAIPSQFPNTRSYLSKTCPNPRPGLASSSSVLEVEKRVLHKQIDQIFIKESIASLQDIVTKAKSVCLPAGVECLVQESKIRYISLDETDALKIEVQFCLTIKANMQYFMVVRNKRVSVEHIARDTLSSITEIVNILSFLMPSTKISIPAAFPLI</sequence>
<feature type="compositionally biased region" description="Basic residues" evidence="1">
    <location>
        <begin position="9"/>
        <end position="22"/>
    </location>
</feature>
<proteinExistence type="predicted"/>
<evidence type="ECO:0000313" key="3">
    <source>
        <dbReference type="Proteomes" id="UP000318571"/>
    </source>
</evidence>
<dbReference type="AlphaFoldDB" id="A0A553NEI0"/>